<organism evidence="2 3">
    <name type="scientific">Jiangella alkaliphila</name>
    <dbReference type="NCBI Taxonomy" id="419479"/>
    <lineage>
        <taxon>Bacteria</taxon>
        <taxon>Bacillati</taxon>
        <taxon>Actinomycetota</taxon>
        <taxon>Actinomycetes</taxon>
        <taxon>Jiangellales</taxon>
        <taxon>Jiangellaceae</taxon>
        <taxon>Jiangella</taxon>
    </lineage>
</organism>
<gene>
    <name evidence="2" type="ORF">SAMN04488563_3930</name>
</gene>
<name>A0A1H2KK24_9ACTN</name>
<dbReference type="EMBL" id="LT629791">
    <property type="protein sequence ID" value="SDU69057.1"/>
    <property type="molecule type" value="Genomic_DNA"/>
</dbReference>
<keyword evidence="3" id="KW-1185">Reference proteome</keyword>
<dbReference type="RefSeq" id="WP_046771743.1">
    <property type="nucleotide sequence ID" value="NZ_LBMC01000047.1"/>
</dbReference>
<proteinExistence type="predicted"/>
<keyword evidence="1" id="KW-0521">NADP</keyword>
<dbReference type="Proteomes" id="UP000182977">
    <property type="component" value="Chromosome I"/>
</dbReference>
<dbReference type="InterPro" id="IPR036291">
    <property type="entry name" value="NAD(P)-bd_dom_sf"/>
</dbReference>
<accession>A0A1H2KK24</accession>
<protein>
    <submittedName>
        <fullName evidence="2">Uncharacterized conserved protein YbjT, contains NAD(P)-binding and DUF2867 domains</fullName>
    </submittedName>
</protein>
<dbReference type="OrthoDB" id="9771302at2"/>
<evidence type="ECO:0000313" key="2">
    <source>
        <dbReference type="EMBL" id="SDU69057.1"/>
    </source>
</evidence>
<evidence type="ECO:0000313" key="3">
    <source>
        <dbReference type="Proteomes" id="UP000182977"/>
    </source>
</evidence>
<dbReference type="Gene3D" id="3.40.50.720">
    <property type="entry name" value="NAD(P)-binding Rossmann-like Domain"/>
    <property type="match status" value="1"/>
</dbReference>
<dbReference type="AlphaFoldDB" id="A0A1H2KK24"/>
<reference evidence="3" key="1">
    <citation type="submission" date="2016-10" db="EMBL/GenBank/DDBJ databases">
        <authorList>
            <person name="Varghese N."/>
            <person name="Submissions S."/>
        </authorList>
    </citation>
    <scope>NUCLEOTIDE SEQUENCE [LARGE SCALE GENOMIC DNA]</scope>
    <source>
        <strain evidence="3">DSM 45079</strain>
    </source>
</reference>
<dbReference type="PANTHER" id="PTHR42748">
    <property type="entry name" value="NITROGEN METABOLITE REPRESSION PROTEIN NMRA FAMILY MEMBER"/>
    <property type="match status" value="1"/>
</dbReference>
<dbReference type="PANTHER" id="PTHR42748:SF3">
    <property type="entry name" value="BLL4366 PROTEIN"/>
    <property type="match status" value="1"/>
</dbReference>
<sequence length="254" mass="26900">MRIVVIGGTGLIGTAAIALLQRQGHDAVPASPSTGVDTLTRAGLDGALAGASVVIDVADARSFDGDAALRFFETSTRHLVAAEAAAGVGHHVALSVVGADRLADIGYFRAKLAQENLVSSSSIPFTIVRATQFFEFLMRIVDAATDDEAVRVAPVLIQPVAADDVAAEVGRLSAGPPANGVVEIAGPQRFRFDELVWDDLSARDDPRTVVTDERARHYGALLSERSLLPDDGVRLGPTRFADWLRHRRTAVTQA</sequence>
<dbReference type="STRING" id="419479.SAMN04488563_3930"/>
<dbReference type="InterPro" id="IPR051164">
    <property type="entry name" value="NmrA-like_oxidored"/>
</dbReference>
<evidence type="ECO:0000256" key="1">
    <source>
        <dbReference type="ARBA" id="ARBA00022857"/>
    </source>
</evidence>
<dbReference type="SUPFAM" id="SSF51735">
    <property type="entry name" value="NAD(P)-binding Rossmann-fold domains"/>
    <property type="match status" value="1"/>
</dbReference>